<feature type="region of interest" description="Disordered" evidence="1">
    <location>
        <begin position="79"/>
        <end position="101"/>
    </location>
</feature>
<reference evidence="2" key="2">
    <citation type="journal article" date="2015" name="Data Brief">
        <title>Shoot transcriptome of the giant reed, Arundo donax.</title>
        <authorList>
            <person name="Barrero R.A."/>
            <person name="Guerrero F.D."/>
            <person name="Moolhuijzen P."/>
            <person name="Goolsby J.A."/>
            <person name="Tidwell J."/>
            <person name="Bellgard S.E."/>
            <person name="Bellgard M.I."/>
        </authorList>
    </citation>
    <scope>NUCLEOTIDE SEQUENCE</scope>
    <source>
        <tissue evidence="2">Shoot tissue taken approximately 20 cm above the soil surface</tissue>
    </source>
</reference>
<sequence length="101" mass="10892">MLHDSSAKRSICTIDSIVGLLLLSSSKHERANLISVLACMLLNLPFSLQSTNSAIEEGSSLSNIWESTPRSFLSTLCTSSSAPTARSRTRFPMTSSRSTTP</sequence>
<evidence type="ECO:0000256" key="1">
    <source>
        <dbReference type="SAM" id="MobiDB-lite"/>
    </source>
</evidence>
<name>A0A0A9HJC6_ARUDO</name>
<organism evidence="2">
    <name type="scientific">Arundo donax</name>
    <name type="common">Giant reed</name>
    <name type="synonym">Donax arundinaceus</name>
    <dbReference type="NCBI Taxonomy" id="35708"/>
    <lineage>
        <taxon>Eukaryota</taxon>
        <taxon>Viridiplantae</taxon>
        <taxon>Streptophyta</taxon>
        <taxon>Embryophyta</taxon>
        <taxon>Tracheophyta</taxon>
        <taxon>Spermatophyta</taxon>
        <taxon>Magnoliopsida</taxon>
        <taxon>Liliopsida</taxon>
        <taxon>Poales</taxon>
        <taxon>Poaceae</taxon>
        <taxon>PACMAD clade</taxon>
        <taxon>Arundinoideae</taxon>
        <taxon>Arundineae</taxon>
        <taxon>Arundo</taxon>
    </lineage>
</organism>
<evidence type="ECO:0000313" key="2">
    <source>
        <dbReference type="EMBL" id="JAE32988.1"/>
    </source>
</evidence>
<proteinExistence type="predicted"/>
<dbReference type="EMBL" id="GBRH01164908">
    <property type="protein sequence ID" value="JAE32988.1"/>
    <property type="molecule type" value="Transcribed_RNA"/>
</dbReference>
<dbReference type="AlphaFoldDB" id="A0A0A9HJC6"/>
<feature type="compositionally biased region" description="Polar residues" evidence="1">
    <location>
        <begin position="92"/>
        <end position="101"/>
    </location>
</feature>
<accession>A0A0A9HJC6</accession>
<protein>
    <submittedName>
        <fullName evidence="2">Uncharacterized protein</fullName>
    </submittedName>
</protein>
<reference evidence="2" key="1">
    <citation type="submission" date="2014-09" db="EMBL/GenBank/DDBJ databases">
        <authorList>
            <person name="Magalhaes I.L.F."/>
            <person name="Oliveira U."/>
            <person name="Santos F.R."/>
            <person name="Vidigal T.H.D.A."/>
            <person name="Brescovit A.D."/>
            <person name="Santos A.J."/>
        </authorList>
    </citation>
    <scope>NUCLEOTIDE SEQUENCE</scope>
    <source>
        <tissue evidence="2">Shoot tissue taken approximately 20 cm above the soil surface</tissue>
    </source>
</reference>